<keyword evidence="1" id="KW-0808">Transferase</keyword>
<gene>
    <name evidence="9" type="ORF">PU560_06600</name>
</gene>
<keyword evidence="7" id="KW-0472">Membrane</keyword>
<feature type="region of interest" description="Disordered" evidence="6">
    <location>
        <begin position="259"/>
        <end position="339"/>
    </location>
</feature>
<dbReference type="EMBL" id="JARACI010000791">
    <property type="protein sequence ID" value="MDD9206137.1"/>
    <property type="molecule type" value="Genomic_DNA"/>
</dbReference>
<evidence type="ECO:0000256" key="2">
    <source>
        <dbReference type="ARBA" id="ARBA00022741"/>
    </source>
</evidence>
<dbReference type="Gene3D" id="3.30.200.20">
    <property type="entry name" value="Phosphorylase Kinase, domain 1"/>
    <property type="match status" value="1"/>
</dbReference>
<feature type="domain" description="Protein kinase" evidence="8">
    <location>
        <begin position="11"/>
        <end position="269"/>
    </location>
</feature>
<dbReference type="InterPro" id="IPR017441">
    <property type="entry name" value="Protein_kinase_ATP_BS"/>
</dbReference>
<evidence type="ECO:0000256" key="6">
    <source>
        <dbReference type="SAM" id="MobiDB-lite"/>
    </source>
</evidence>
<evidence type="ECO:0000256" key="7">
    <source>
        <dbReference type="SAM" id="Phobius"/>
    </source>
</evidence>
<reference evidence="9" key="1">
    <citation type="submission" date="2023-02" db="EMBL/GenBank/DDBJ databases">
        <title>Georgenia sp.10Sc9-8, isolated from a soil sample collected from the Taklamakan desert.</title>
        <authorList>
            <person name="Liu S."/>
        </authorList>
    </citation>
    <scope>NUCLEOTIDE SEQUENCE</scope>
    <source>
        <strain evidence="9">10Sc9-8</strain>
    </source>
</reference>
<evidence type="ECO:0000256" key="4">
    <source>
        <dbReference type="ARBA" id="ARBA00022840"/>
    </source>
</evidence>
<dbReference type="SMART" id="SM00220">
    <property type="entry name" value="S_TKc"/>
    <property type="match status" value="1"/>
</dbReference>
<dbReference type="Pfam" id="PF00069">
    <property type="entry name" value="Pkinase"/>
    <property type="match status" value="1"/>
</dbReference>
<feature type="region of interest" description="Disordered" evidence="6">
    <location>
        <begin position="453"/>
        <end position="477"/>
    </location>
</feature>
<sequence>MGSDAPQVEGYRLLRQIGAGGMGTVHEAVDAEGRHVALKLLHPHIGADPGARQRLEREVQLLNRVRDAGVARVMDADVDAVRPFVVTELVHGPTLEQDVAAGGPFAPDELLTLGHGLADALEAIHAVGVVHRDLKPGNVMLSDHGPVLIDFGIAQVADDARLTQTGMVTGTPGYLAPEVIDGGEPEPEGDWWAWAAVLVFAATGRPPFGRGPYAAVLARVSTGQVDTAGLEPRLARALRAALAPDPARRLDRDGVLEVLSGGEAPAPTTVLAGDVSGPDDRLGRDGRDDGGSGPDHGSEAGRDDGSNADRTRALPSVGHAPAGGDGTPRPPAGGAVAQLPGAVGEQPTRALPQHQPVRWDEAAGPVPGPGAPPPGGSGWPPPGPERPVPGSAWPDPGVPPPLPPWAVRPRRRTLLVGAAGLALTALTVHRPGAFVVLALALLLVTGAVGWAGRARRASRMRRGPRRGDDARMYAGLP</sequence>
<name>A0ABT5TVP3_9MICO</name>
<dbReference type="GO" id="GO:0016301">
    <property type="term" value="F:kinase activity"/>
    <property type="evidence" value="ECO:0007669"/>
    <property type="project" value="UniProtKB-KW"/>
</dbReference>
<keyword evidence="7" id="KW-1133">Transmembrane helix</keyword>
<dbReference type="InterPro" id="IPR008271">
    <property type="entry name" value="Ser/Thr_kinase_AS"/>
</dbReference>
<dbReference type="InterPro" id="IPR011009">
    <property type="entry name" value="Kinase-like_dom_sf"/>
</dbReference>
<dbReference type="CDD" id="cd14014">
    <property type="entry name" value="STKc_PknB_like"/>
    <property type="match status" value="1"/>
</dbReference>
<dbReference type="PROSITE" id="PS00107">
    <property type="entry name" value="PROTEIN_KINASE_ATP"/>
    <property type="match status" value="1"/>
</dbReference>
<keyword evidence="10" id="KW-1185">Reference proteome</keyword>
<proteinExistence type="predicted"/>
<evidence type="ECO:0000259" key="8">
    <source>
        <dbReference type="PROSITE" id="PS50011"/>
    </source>
</evidence>
<organism evidence="9 10">
    <name type="scientific">Georgenia halotolerans</name>
    <dbReference type="NCBI Taxonomy" id="3028317"/>
    <lineage>
        <taxon>Bacteria</taxon>
        <taxon>Bacillati</taxon>
        <taxon>Actinomycetota</taxon>
        <taxon>Actinomycetes</taxon>
        <taxon>Micrococcales</taxon>
        <taxon>Bogoriellaceae</taxon>
        <taxon>Georgenia</taxon>
    </lineage>
</organism>
<evidence type="ECO:0000313" key="9">
    <source>
        <dbReference type="EMBL" id="MDD9206137.1"/>
    </source>
</evidence>
<comment type="caution">
    <text evidence="9">The sequence shown here is derived from an EMBL/GenBank/DDBJ whole genome shotgun (WGS) entry which is preliminary data.</text>
</comment>
<keyword evidence="4 5" id="KW-0067">ATP-binding</keyword>
<dbReference type="SUPFAM" id="SSF56112">
    <property type="entry name" value="Protein kinase-like (PK-like)"/>
    <property type="match status" value="1"/>
</dbReference>
<evidence type="ECO:0000256" key="5">
    <source>
        <dbReference type="PROSITE-ProRule" id="PRU10141"/>
    </source>
</evidence>
<feature type="region of interest" description="Disordered" evidence="6">
    <location>
        <begin position="359"/>
        <end position="397"/>
    </location>
</feature>
<feature type="non-terminal residue" evidence="9">
    <location>
        <position position="477"/>
    </location>
</feature>
<dbReference type="Proteomes" id="UP001165561">
    <property type="component" value="Unassembled WGS sequence"/>
</dbReference>
<keyword evidence="3 9" id="KW-0418">Kinase</keyword>
<evidence type="ECO:0000256" key="1">
    <source>
        <dbReference type="ARBA" id="ARBA00022679"/>
    </source>
</evidence>
<feature type="binding site" evidence="5">
    <location>
        <position position="39"/>
    </location>
    <ligand>
        <name>ATP</name>
        <dbReference type="ChEBI" id="CHEBI:30616"/>
    </ligand>
</feature>
<evidence type="ECO:0000313" key="10">
    <source>
        <dbReference type="Proteomes" id="UP001165561"/>
    </source>
</evidence>
<feature type="compositionally biased region" description="Pro residues" evidence="6">
    <location>
        <begin position="366"/>
        <end position="387"/>
    </location>
</feature>
<accession>A0ABT5TVP3</accession>
<feature type="compositionally biased region" description="Basic and acidic residues" evidence="6">
    <location>
        <begin position="278"/>
        <end position="312"/>
    </location>
</feature>
<keyword evidence="7" id="KW-0812">Transmembrane</keyword>
<dbReference type="Gene3D" id="1.10.510.10">
    <property type="entry name" value="Transferase(Phosphotransferase) domain 1"/>
    <property type="match status" value="1"/>
</dbReference>
<feature type="compositionally biased region" description="Basic residues" evidence="6">
    <location>
        <begin position="453"/>
        <end position="464"/>
    </location>
</feature>
<evidence type="ECO:0000256" key="3">
    <source>
        <dbReference type="ARBA" id="ARBA00022777"/>
    </source>
</evidence>
<feature type="transmembrane region" description="Helical" evidence="7">
    <location>
        <begin position="432"/>
        <end position="452"/>
    </location>
</feature>
<dbReference type="PROSITE" id="PS50011">
    <property type="entry name" value="PROTEIN_KINASE_DOM"/>
    <property type="match status" value="1"/>
</dbReference>
<dbReference type="InterPro" id="IPR000719">
    <property type="entry name" value="Prot_kinase_dom"/>
</dbReference>
<dbReference type="PANTHER" id="PTHR43289:SF34">
    <property type="entry name" value="SERINE_THREONINE-PROTEIN KINASE YBDM-RELATED"/>
    <property type="match status" value="1"/>
</dbReference>
<dbReference type="PANTHER" id="PTHR43289">
    <property type="entry name" value="MITOGEN-ACTIVATED PROTEIN KINASE KINASE KINASE 20-RELATED"/>
    <property type="match status" value="1"/>
</dbReference>
<keyword evidence="2 5" id="KW-0547">Nucleotide-binding</keyword>
<dbReference type="PROSITE" id="PS00108">
    <property type="entry name" value="PROTEIN_KINASE_ST"/>
    <property type="match status" value="1"/>
</dbReference>
<protein>
    <submittedName>
        <fullName evidence="9">Serine/threonine-protein kinase</fullName>
    </submittedName>
</protein>